<comment type="similarity">
    <text evidence="2">Belongs to the MsrA Met sulfoxide reductase family.</text>
</comment>
<dbReference type="InterPro" id="IPR036509">
    <property type="entry name" value="Met_Sox_Rdtase_MsrA_sf"/>
</dbReference>
<comment type="caution">
    <text evidence="4">The sequence shown here is derived from an EMBL/GenBank/DDBJ whole genome shotgun (WGS) entry which is preliminary data.</text>
</comment>
<evidence type="ECO:0000256" key="2">
    <source>
        <dbReference type="HAMAP-Rule" id="MF_01401"/>
    </source>
</evidence>
<dbReference type="InterPro" id="IPR002569">
    <property type="entry name" value="Met_Sox_Rdtase_MsrA_dom"/>
</dbReference>
<dbReference type="OrthoDB" id="336560at2157"/>
<name>A0A3A6PX62_9EURY</name>
<comment type="function">
    <text evidence="2">Has an important function as a repair enzyme for proteins that have been inactivated by oxidation. Catalyzes the reversible oxidation-reduction of methionine sulfoxide in proteins to methionine.</text>
</comment>
<evidence type="ECO:0000259" key="3">
    <source>
        <dbReference type="Pfam" id="PF01625"/>
    </source>
</evidence>
<dbReference type="PANTHER" id="PTHR43774:SF1">
    <property type="entry name" value="PEPTIDE METHIONINE SULFOXIDE REDUCTASE MSRA 2"/>
    <property type="match status" value="1"/>
</dbReference>
<dbReference type="Gene3D" id="3.30.1060.10">
    <property type="entry name" value="Peptide methionine sulphoxide reductase MsrA"/>
    <property type="match status" value="1"/>
</dbReference>
<sequence length="210" mass="23015">MAPTASTIKAYDDAAPDPAATETATFALGCFWGPDAQFGALDGVVRTRVGYAGGTKTDPTYHDLGDHTEAFQVDYDPAERSFRDLLDLVFRSHDPTQQTRKTQYQNIVFVATADQREALTDYLDANDYTVDGIETRVEQLSRFVPAEDYHQKYSLRNKRSIMSAFEDAGYDEAAIRESPAAATLNGHVVGHEVSDANALGIASNRSVHST</sequence>
<feature type="domain" description="Peptide methionine sulphoxide reductase MsrA" evidence="3">
    <location>
        <begin position="23"/>
        <end position="160"/>
    </location>
</feature>
<comment type="catalytic activity">
    <reaction evidence="2">
        <text>[thioredoxin]-disulfide + L-methionine + H2O = L-methionine (S)-S-oxide + [thioredoxin]-dithiol</text>
        <dbReference type="Rhea" id="RHEA:19993"/>
        <dbReference type="Rhea" id="RHEA-COMP:10698"/>
        <dbReference type="Rhea" id="RHEA-COMP:10700"/>
        <dbReference type="ChEBI" id="CHEBI:15377"/>
        <dbReference type="ChEBI" id="CHEBI:29950"/>
        <dbReference type="ChEBI" id="CHEBI:50058"/>
        <dbReference type="ChEBI" id="CHEBI:57844"/>
        <dbReference type="ChEBI" id="CHEBI:58772"/>
        <dbReference type="EC" id="1.8.4.11"/>
    </reaction>
</comment>
<accession>A0A3A6PX62</accession>
<dbReference type="GO" id="GO:0008113">
    <property type="term" value="F:peptide-methionine (S)-S-oxide reductase activity"/>
    <property type="evidence" value="ECO:0007669"/>
    <property type="project" value="UniProtKB-UniRule"/>
</dbReference>
<feature type="active site" evidence="2">
    <location>
        <position position="30"/>
    </location>
</feature>
<organism evidence="4 5">
    <name type="scientific">Halonotius aquaticus</name>
    <dbReference type="NCBI Taxonomy" id="2216978"/>
    <lineage>
        <taxon>Archaea</taxon>
        <taxon>Methanobacteriati</taxon>
        <taxon>Methanobacteriota</taxon>
        <taxon>Stenosarchaea group</taxon>
        <taxon>Halobacteria</taxon>
        <taxon>Halobacteriales</taxon>
        <taxon>Haloferacaceae</taxon>
        <taxon>Halonotius</taxon>
    </lineage>
</organism>
<dbReference type="EC" id="1.8.4.11" evidence="2"/>
<evidence type="ECO:0000313" key="4">
    <source>
        <dbReference type="EMBL" id="RJX43931.1"/>
    </source>
</evidence>
<keyword evidence="5" id="KW-1185">Reference proteome</keyword>
<dbReference type="RefSeq" id="WP_120101895.1">
    <property type="nucleotide sequence ID" value="NZ_QKNY01000006.1"/>
</dbReference>
<dbReference type="AlphaFoldDB" id="A0A3A6PX62"/>
<dbReference type="SUPFAM" id="SSF55068">
    <property type="entry name" value="Peptide methionine sulfoxide reductase"/>
    <property type="match status" value="1"/>
</dbReference>
<comment type="catalytic activity">
    <reaction evidence="2">
        <text>L-methionyl-[protein] + [thioredoxin]-disulfide + H2O = L-methionyl-(S)-S-oxide-[protein] + [thioredoxin]-dithiol</text>
        <dbReference type="Rhea" id="RHEA:14217"/>
        <dbReference type="Rhea" id="RHEA-COMP:10698"/>
        <dbReference type="Rhea" id="RHEA-COMP:10700"/>
        <dbReference type="Rhea" id="RHEA-COMP:12313"/>
        <dbReference type="Rhea" id="RHEA-COMP:12315"/>
        <dbReference type="ChEBI" id="CHEBI:15377"/>
        <dbReference type="ChEBI" id="CHEBI:16044"/>
        <dbReference type="ChEBI" id="CHEBI:29950"/>
        <dbReference type="ChEBI" id="CHEBI:44120"/>
        <dbReference type="ChEBI" id="CHEBI:50058"/>
        <dbReference type="EC" id="1.8.4.11"/>
    </reaction>
</comment>
<dbReference type="HAMAP" id="MF_01401">
    <property type="entry name" value="MsrA"/>
    <property type="match status" value="1"/>
</dbReference>
<evidence type="ECO:0000313" key="5">
    <source>
        <dbReference type="Proteomes" id="UP000276588"/>
    </source>
</evidence>
<dbReference type="Proteomes" id="UP000276588">
    <property type="component" value="Unassembled WGS sequence"/>
</dbReference>
<dbReference type="GO" id="GO:0033744">
    <property type="term" value="F:L-methionine:thioredoxin-disulfide S-oxidoreductase activity"/>
    <property type="evidence" value="ECO:0007669"/>
    <property type="project" value="RHEA"/>
</dbReference>
<protein>
    <recommendedName>
        <fullName evidence="2">Peptide methionine sulfoxide reductase MsrA</fullName>
        <shortName evidence="2">Protein-methionine-S-oxide reductase</shortName>
        <ecNumber evidence="2">1.8.4.11</ecNumber>
    </recommendedName>
    <alternativeName>
        <fullName evidence="2">Peptide-methionine (S)-S-oxide reductase</fullName>
        <shortName evidence="2">Peptide Met(O) reductase</shortName>
    </alternativeName>
</protein>
<reference evidence="4 5" key="1">
    <citation type="submission" date="2018-06" db="EMBL/GenBank/DDBJ databases">
        <title>Halonotius sp. F13-13 a new haloarchaeeon isolated from a solar saltern from Isla Cristina, Huelva, Spain.</title>
        <authorList>
            <person name="Duran-Viseras A."/>
            <person name="Sanchez-Porro C."/>
            <person name="Ventosa A."/>
        </authorList>
    </citation>
    <scope>NUCLEOTIDE SEQUENCE [LARGE SCALE GENOMIC DNA]</scope>
    <source>
        <strain evidence="4 5">F13-13</strain>
    </source>
</reference>
<keyword evidence="1 2" id="KW-0560">Oxidoreductase</keyword>
<dbReference type="PANTHER" id="PTHR43774">
    <property type="entry name" value="PEPTIDE METHIONINE SULFOXIDE REDUCTASE"/>
    <property type="match status" value="1"/>
</dbReference>
<gene>
    <name evidence="2" type="primary">msrA</name>
    <name evidence="4" type="ORF">DM826_04415</name>
</gene>
<proteinExistence type="inferred from homology"/>
<dbReference type="Pfam" id="PF01625">
    <property type="entry name" value="PMSR"/>
    <property type="match status" value="1"/>
</dbReference>
<dbReference type="EMBL" id="QKNY01000006">
    <property type="protein sequence ID" value="RJX43931.1"/>
    <property type="molecule type" value="Genomic_DNA"/>
</dbReference>
<evidence type="ECO:0000256" key="1">
    <source>
        <dbReference type="ARBA" id="ARBA00023002"/>
    </source>
</evidence>